<evidence type="ECO:0000313" key="1">
    <source>
        <dbReference type="EMBL" id="MCI09669.1"/>
    </source>
</evidence>
<comment type="caution">
    <text evidence="1">The sequence shown here is derived from an EMBL/GenBank/DDBJ whole genome shotgun (WGS) entry which is preliminary data.</text>
</comment>
<dbReference type="Proteomes" id="UP000265520">
    <property type="component" value="Unassembled WGS sequence"/>
</dbReference>
<dbReference type="AlphaFoldDB" id="A0A392PDW7"/>
<feature type="non-terminal residue" evidence="1">
    <location>
        <position position="1"/>
    </location>
</feature>
<protein>
    <submittedName>
        <fullName evidence="1">Uncharacterized protein</fullName>
    </submittedName>
</protein>
<dbReference type="EMBL" id="LXQA010073467">
    <property type="protein sequence ID" value="MCI09669.1"/>
    <property type="molecule type" value="Genomic_DNA"/>
</dbReference>
<organism evidence="1 2">
    <name type="scientific">Trifolium medium</name>
    <dbReference type="NCBI Taxonomy" id="97028"/>
    <lineage>
        <taxon>Eukaryota</taxon>
        <taxon>Viridiplantae</taxon>
        <taxon>Streptophyta</taxon>
        <taxon>Embryophyta</taxon>
        <taxon>Tracheophyta</taxon>
        <taxon>Spermatophyta</taxon>
        <taxon>Magnoliopsida</taxon>
        <taxon>eudicotyledons</taxon>
        <taxon>Gunneridae</taxon>
        <taxon>Pentapetalae</taxon>
        <taxon>rosids</taxon>
        <taxon>fabids</taxon>
        <taxon>Fabales</taxon>
        <taxon>Fabaceae</taxon>
        <taxon>Papilionoideae</taxon>
        <taxon>50 kb inversion clade</taxon>
        <taxon>NPAAA clade</taxon>
        <taxon>Hologalegina</taxon>
        <taxon>IRL clade</taxon>
        <taxon>Trifolieae</taxon>
        <taxon>Trifolium</taxon>
    </lineage>
</organism>
<evidence type="ECO:0000313" key="2">
    <source>
        <dbReference type="Proteomes" id="UP000265520"/>
    </source>
</evidence>
<keyword evidence="2" id="KW-1185">Reference proteome</keyword>
<proteinExistence type="predicted"/>
<name>A0A392PDW7_9FABA</name>
<reference evidence="1 2" key="1">
    <citation type="journal article" date="2018" name="Front. Plant Sci.">
        <title>Red Clover (Trifolium pratense) and Zigzag Clover (T. medium) - A Picture of Genomic Similarities and Differences.</title>
        <authorList>
            <person name="Dluhosova J."/>
            <person name="Istvanek J."/>
            <person name="Nedelnik J."/>
            <person name="Repkova J."/>
        </authorList>
    </citation>
    <scope>NUCLEOTIDE SEQUENCE [LARGE SCALE GENOMIC DNA]</scope>
    <source>
        <strain evidence="2">cv. 10/8</strain>
        <tissue evidence="1">Leaf</tissue>
    </source>
</reference>
<sequence length="43" mass="4837">PPHAAVSMGFSACLRSPRRRQMLILFREVPSAGVGVKETRDRR</sequence>
<accession>A0A392PDW7</accession>